<dbReference type="Pfam" id="PF10358">
    <property type="entry name" value="NT-C2"/>
    <property type="match status" value="1"/>
</dbReference>
<feature type="region of interest" description="Disordered" evidence="1">
    <location>
        <begin position="635"/>
        <end position="654"/>
    </location>
</feature>
<dbReference type="InterPro" id="IPR048972">
    <property type="entry name" value="PMI1_PMIR1-2_C"/>
</dbReference>
<feature type="domain" description="C2 NT-type" evidence="2">
    <location>
        <begin position="92"/>
        <end position="240"/>
    </location>
</feature>
<evidence type="ECO:0000259" key="2">
    <source>
        <dbReference type="PROSITE" id="PS51840"/>
    </source>
</evidence>
<gene>
    <name evidence="3" type="ORF">CDL12_07470</name>
</gene>
<dbReference type="Proteomes" id="UP000231279">
    <property type="component" value="Unassembled WGS sequence"/>
</dbReference>
<dbReference type="OrthoDB" id="2019483at2759"/>
<feature type="region of interest" description="Disordered" evidence="1">
    <location>
        <begin position="779"/>
        <end position="801"/>
    </location>
</feature>
<organism evidence="3 4">
    <name type="scientific">Handroanthus impetiginosus</name>
    <dbReference type="NCBI Taxonomy" id="429701"/>
    <lineage>
        <taxon>Eukaryota</taxon>
        <taxon>Viridiplantae</taxon>
        <taxon>Streptophyta</taxon>
        <taxon>Embryophyta</taxon>
        <taxon>Tracheophyta</taxon>
        <taxon>Spermatophyta</taxon>
        <taxon>Magnoliopsida</taxon>
        <taxon>eudicotyledons</taxon>
        <taxon>Gunneridae</taxon>
        <taxon>Pentapetalae</taxon>
        <taxon>asterids</taxon>
        <taxon>lamiids</taxon>
        <taxon>Lamiales</taxon>
        <taxon>Bignoniaceae</taxon>
        <taxon>Crescentiina</taxon>
        <taxon>Tabebuia alliance</taxon>
        <taxon>Handroanthus</taxon>
    </lineage>
</organism>
<feature type="compositionally biased region" description="Polar residues" evidence="1">
    <location>
        <begin position="1098"/>
        <end position="1107"/>
    </location>
</feature>
<dbReference type="EMBL" id="NKXS01001212">
    <property type="protein sequence ID" value="PIN19847.1"/>
    <property type="molecule type" value="Genomic_DNA"/>
</dbReference>
<dbReference type="InterPro" id="IPR019448">
    <property type="entry name" value="NT-C2"/>
</dbReference>
<dbReference type="PROSITE" id="PS51840">
    <property type="entry name" value="C2_NT"/>
    <property type="match status" value="1"/>
</dbReference>
<feature type="region of interest" description="Disordered" evidence="1">
    <location>
        <begin position="41"/>
        <end position="73"/>
    </location>
</feature>
<dbReference type="Pfam" id="PF21745">
    <property type="entry name" value="PMI1_PMIR1-2_C"/>
    <property type="match status" value="1"/>
</dbReference>
<feature type="region of interest" description="Disordered" evidence="1">
    <location>
        <begin position="1077"/>
        <end position="1135"/>
    </location>
</feature>
<dbReference type="AlphaFoldDB" id="A0A2G9HQR0"/>
<feature type="compositionally biased region" description="Basic and acidic residues" evidence="1">
    <location>
        <begin position="56"/>
        <end position="73"/>
    </location>
</feature>
<accession>A0A2G9HQR0</accession>
<proteinExistence type="predicted"/>
<feature type="compositionally biased region" description="Low complexity" evidence="1">
    <location>
        <begin position="41"/>
        <end position="50"/>
    </location>
</feature>
<comment type="caution">
    <text evidence="3">The sequence shown here is derived from an EMBL/GenBank/DDBJ whole genome shotgun (WGS) entry which is preliminary data.</text>
</comment>
<dbReference type="STRING" id="429701.A0A2G9HQR0"/>
<feature type="region of interest" description="Disordered" evidence="1">
    <location>
        <begin position="339"/>
        <end position="365"/>
    </location>
</feature>
<keyword evidence="4" id="KW-1185">Reference proteome</keyword>
<dbReference type="InterPro" id="IPR039614">
    <property type="entry name" value="PMI1-like"/>
</dbReference>
<evidence type="ECO:0000313" key="3">
    <source>
        <dbReference type="EMBL" id="PIN19847.1"/>
    </source>
</evidence>
<evidence type="ECO:0000256" key="1">
    <source>
        <dbReference type="SAM" id="MobiDB-lite"/>
    </source>
</evidence>
<name>A0A2G9HQR0_9LAMI</name>
<evidence type="ECO:0000313" key="4">
    <source>
        <dbReference type="Proteomes" id="UP000231279"/>
    </source>
</evidence>
<sequence length="1135" mass="125068">MLSRADSRKKAGRSSGNGKFLSDLETLNKAFYADKTLQRLASSTASSRSKSVGKLRLPDPKVKVEDAKNNTKDSYEKDKKSSIWSWKGLKALTHVRNSRFNCRFSLLVHSIEGLPALFDDVCLVVHWKRRDGEQMTPPIRVYKGVAEFEEQLTHTCSVYGSRSGPHHSAKYEAKHFLLYVSVYDAPELDLGKHRIDLTRLLPLTLEELEEERSSGKWTTSFRLSGKAKGATMNVSFGYVVIANNSTELSRNKNVSGILGTQQNAARTVKHLPSDDELSIHRGGSLPARSSASNWPAEDIKDLHEVLPKPMSDLCDSVNILYQKMDEEVSNTSVENKLEGDSLSSTIDPHKVDIFTPPGAGEKGCGTESEMAEFSVVDKGIEQLTKEHAKQEDDSLKIAEGSGDNIEANCAVEVALDEDVSLHSSAVEVTHQNEEQSIPACNYEEKENDTYSKESLMQELEAALSCTSDLVNEGLDSQEDETDALDLENYLEENSNYRDCRKGKSLSFDDVTDAVARDFLEMLGMEHSPFGLSSESEPESPRERLLREFEKDALANGGLLNFDIDIDPAESVSEISMGSVWGTISEDFHHSSTFERSDEMPRIETDAFSTKTRALKLEDLETEALMREWGLNERAFQHSPPSGPGGFGSPIDLPPEDPQQLPSLAEGLGPFLQTKGGGFLRSMNPALFKNAKTGGNLIMQVSNSVVVPAEMGSDVMDILQGLASVGIEKLSMQANKLMPLEDITGKTIQQVAWENALSLEGPEWQDILQQEPGVMQNIPSEQKSVKGVSPVQRSSKFDSSSLSSDSEYVSIEDLAPLAMDKIEALSIEGLRIQSGMSDEDAPSNISAQSIGELSALKGKTVDVGGSIGLDGTCGLQLLDIKDNGEDVDGLMGLSLTLDEWMKLDSGEIDDDDLVSERTSKILAAHHATSLDQFRGRSKGEKRRGRSRKYGLLGNNFTVALMVQLRDPLRNYEPVGTPMLALIQVERVFVPPKPKIYSTVSFVSNSNEDEEVTEGTKQDIIIEKANEEKIHDEELIPQYKVTEVHVAGLKTDQGKKKLWGSSNQQQQSGSRWLLANGMGKKNKHPLMKPATKVDPGDSLWSISSRSQTGAKRKELGALKTHARNPNITFHNEKNRLR</sequence>
<feature type="region of interest" description="Disordered" evidence="1">
    <location>
        <begin position="1"/>
        <end position="20"/>
    </location>
</feature>
<protein>
    <recommendedName>
        <fullName evidence="2">C2 NT-type domain-containing protein</fullName>
    </recommendedName>
</protein>
<dbReference type="PANTHER" id="PTHR33414">
    <property type="entry name" value="PROTEIN PLASTID MOVEMENT IMPAIRED 1-RELATED 1"/>
    <property type="match status" value="1"/>
</dbReference>
<reference evidence="4" key="1">
    <citation type="journal article" date="2018" name="Gigascience">
        <title>Genome assembly of the Pink Ipe (Handroanthus impetiginosus, Bignoniaceae), a highly valued, ecologically keystone Neotropical timber forest tree.</title>
        <authorList>
            <person name="Silva-Junior O.B."/>
            <person name="Grattapaglia D."/>
            <person name="Novaes E."/>
            <person name="Collevatti R.G."/>
        </authorList>
    </citation>
    <scope>NUCLEOTIDE SEQUENCE [LARGE SCALE GENOMIC DNA]</scope>
    <source>
        <strain evidence="4">cv. UFG-1</strain>
    </source>
</reference>
<dbReference type="PANTHER" id="PTHR33414:SF1">
    <property type="entry name" value="PROTEIN PLASTID MOVEMENT IMPAIRED 1-RELATED 1"/>
    <property type="match status" value="1"/>
</dbReference>